<dbReference type="Proteomes" id="UP001362899">
    <property type="component" value="Unassembled WGS sequence"/>
</dbReference>
<feature type="region of interest" description="Disordered" evidence="1">
    <location>
        <begin position="26"/>
        <end position="45"/>
    </location>
</feature>
<dbReference type="AlphaFoldDB" id="A0AAV5RFL0"/>
<proteinExistence type="predicted"/>
<sequence length="298" mass="33578">MCFSESIQSLDDCGSKLPFLPHSMSTQIQNTHHSKTPASPYSATQSTDTINDYALTIKNTTAWKYNHDDSKVEPLRSAEVSKSSGENVYAASEAFEPNNYKRSKHMSSESRDIIDTGALKKSNRGLQSKLLDMKIECDKVEAQLNISSNTLSRSLDTFKALNAQHSGLQKKIQWQTDHNRMLLSNERQKNLNLARHLQRVSTALNNTSEQFFSPIWVSNRNLPEKIITSKSIPKCSTISRRTSKALKIEQSCAELADLLEEILGVADSSNEFTSLTSILKLEYLLSGLEKRCNRDYEH</sequence>
<gene>
    <name evidence="2" type="ORF">DASB73_005160</name>
</gene>
<comment type="caution">
    <text evidence="2">The sequence shown here is derived from an EMBL/GenBank/DDBJ whole genome shotgun (WGS) entry which is preliminary data.</text>
</comment>
<dbReference type="EMBL" id="BTGC01000003">
    <property type="protein sequence ID" value="GMM49558.1"/>
    <property type="molecule type" value="Genomic_DNA"/>
</dbReference>
<accession>A0AAV5RFL0</accession>
<reference evidence="2 3" key="1">
    <citation type="journal article" date="2023" name="Elife">
        <title>Identification of key yeast species and microbe-microbe interactions impacting larval growth of Drosophila in the wild.</title>
        <authorList>
            <person name="Mure A."/>
            <person name="Sugiura Y."/>
            <person name="Maeda R."/>
            <person name="Honda K."/>
            <person name="Sakurai N."/>
            <person name="Takahashi Y."/>
            <person name="Watada M."/>
            <person name="Katoh T."/>
            <person name="Gotoh A."/>
            <person name="Gotoh Y."/>
            <person name="Taniguchi I."/>
            <person name="Nakamura K."/>
            <person name="Hayashi T."/>
            <person name="Katayama T."/>
            <person name="Uemura T."/>
            <person name="Hattori Y."/>
        </authorList>
    </citation>
    <scope>NUCLEOTIDE SEQUENCE [LARGE SCALE GENOMIC DNA]</scope>
    <source>
        <strain evidence="2 3">SB-73</strain>
    </source>
</reference>
<name>A0AAV5RFL0_STABA</name>
<keyword evidence="3" id="KW-1185">Reference proteome</keyword>
<protein>
    <submittedName>
        <fullName evidence="2">Uncharacterized protein</fullName>
    </submittedName>
</protein>
<evidence type="ECO:0000313" key="2">
    <source>
        <dbReference type="EMBL" id="GMM49558.1"/>
    </source>
</evidence>
<organism evidence="2 3">
    <name type="scientific">Starmerella bacillaris</name>
    <name type="common">Yeast</name>
    <name type="synonym">Candida zemplinina</name>
    <dbReference type="NCBI Taxonomy" id="1247836"/>
    <lineage>
        <taxon>Eukaryota</taxon>
        <taxon>Fungi</taxon>
        <taxon>Dikarya</taxon>
        <taxon>Ascomycota</taxon>
        <taxon>Saccharomycotina</taxon>
        <taxon>Dipodascomycetes</taxon>
        <taxon>Dipodascales</taxon>
        <taxon>Trichomonascaceae</taxon>
        <taxon>Starmerella</taxon>
    </lineage>
</organism>
<evidence type="ECO:0000313" key="3">
    <source>
        <dbReference type="Proteomes" id="UP001362899"/>
    </source>
</evidence>
<evidence type="ECO:0000256" key="1">
    <source>
        <dbReference type="SAM" id="MobiDB-lite"/>
    </source>
</evidence>